<comment type="caution">
    <text evidence="4">The sequence shown here is derived from an EMBL/GenBank/DDBJ whole genome shotgun (WGS) entry which is preliminary data.</text>
</comment>
<evidence type="ECO:0000259" key="2">
    <source>
        <dbReference type="Pfam" id="PF04784"/>
    </source>
</evidence>
<protein>
    <recommendedName>
        <fullName evidence="6">DUF547 domain-containing protein</fullName>
    </recommendedName>
</protein>
<evidence type="ECO:0008006" key="6">
    <source>
        <dbReference type="Google" id="ProtNLM"/>
    </source>
</evidence>
<accession>A0A328CX70</accession>
<name>A0A328CX70_9ASTE</name>
<dbReference type="EMBL" id="NQVE01000217">
    <property type="protein sequence ID" value="RAL36978.1"/>
    <property type="molecule type" value="Genomic_DNA"/>
</dbReference>
<dbReference type="AlphaFoldDB" id="A0A328CX70"/>
<evidence type="ECO:0000256" key="1">
    <source>
        <dbReference type="SAM" id="MobiDB-lite"/>
    </source>
</evidence>
<feature type="domain" description="Ternary complex factor MIP1 leucine-zipper" evidence="3">
    <location>
        <begin position="12"/>
        <end position="79"/>
    </location>
</feature>
<evidence type="ECO:0000313" key="4">
    <source>
        <dbReference type="EMBL" id="RAL36978.1"/>
    </source>
</evidence>
<proteinExistence type="predicted"/>
<evidence type="ECO:0000313" key="5">
    <source>
        <dbReference type="Proteomes" id="UP000249390"/>
    </source>
</evidence>
<keyword evidence="5" id="KW-1185">Reference proteome</keyword>
<gene>
    <name evidence="4" type="ORF">DM860_003900</name>
</gene>
<dbReference type="Pfam" id="PF14389">
    <property type="entry name" value="Lzipper-MIP1"/>
    <property type="match status" value="1"/>
</dbReference>
<feature type="domain" description="DUF547" evidence="2">
    <location>
        <begin position="302"/>
        <end position="425"/>
    </location>
</feature>
<feature type="region of interest" description="Disordered" evidence="1">
    <location>
        <begin position="1"/>
        <end position="25"/>
    </location>
</feature>
<dbReference type="InterPro" id="IPR006869">
    <property type="entry name" value="DUF547"/>
</dbReference>
<dbReference type="Pfam" id="PF04784">
    <property type="entry name" value="DUF547"/>
    <property type="match status" value="1"/>
</dbReference>
<dbReference type="PANTHER" id="PTHR46248:SF4">
    <property type="entry name" value="OS01G0147800 PROTEIN"/>
    <property type="match status" value="1"/>
</dbReference>
<dbReference type="InterPro" id="IPR025757">
    <property type="entry name" value="MIP1_Leuzipper"/>
</dbReference>
<sequence length="506" mass="58318">MQQAREEKKKGNDRKGNLEEEVEEQRHELDGQIQLRTALHAALQCPAVQKLIEELTCIEEEIFWLERKVDDLKLNLFHEKALRERRERRYRHWKMLIPRPADSRAPQIKPHTCEEYVKCRIRRDNNSRASLHSPVDFRSISSTMSSTGELGESSRSSQGRRNYNQPDIHFNVQKPNKLSEELLKCLISIFVKLNKASIESRGSPVLTKHLQPLSLKKSKRFVSPISCATLCTFSFDNYASNLDPYGILQGADGTITQIGSYKNFIQVTRGSMDTRHISECLPEMGKLRILLHKLGNADLTYLANKQKLAFWINIYNACIMHVFLQHGLPFSDEDQLALMNKAAINVGGIMLNALAIEHFILRHPTDIEYDLRDEKEIMLRNAYGVGYPEPNINFALCRGSWSSPALRIYTHDVVNELERAKVEYLEASVGVSSKKKIMVPKLMWWHMKDFADDMESLIEWIYSQLPHSCTLKGLIMECLEGEKKSPLAKMIDIQPYVSDFRYLLPL</sequence>
<reference evidence="4 5" key="1">
    <citation type="submission" date="2018-06" db="EMBL/GenBank/DDBJ databases">
        <title>The Genome of Cuscuta australis (Dodder) Provides Insight into the Evolution of Plant Parasitism.</title>
        <authorList>
            <person name="Liu H."/>
        </authorList>
    </citation>
    <scope>NUCLEOTIDE SEQUENCE [LARGE SCALE GENOMIC DNA]</scope>
    <source>
        <strain evidence="5">cv. Yunnan</strain>
        <tissue evidence="4">Vines</tissue>
    </source>
</reference>
<dbReference type="PANTHER" id="PTHR46248">
    <property type="entry name" value="EXPRESSED PROTEIN"/>
    <property type="match status" value="1"/>
</dbReference>
<evidence type="ECO:0000259" key="3">
    <source>
        <dbReference type="Pfam" id="PF14389"/>
    </source>
</evidence>
<dbReference type="Proteomes" id="UP000249390">
    <property type="component" value="Unassembled WGS sequence"/>
</dbReference>
<organism evidence="4 5">
    <name type="scientific">Cuscuta australis</name>
    <dbReference type="NCBI Taxonomy" id="267555"/>
    <lineage>
        <taxon>Eukaryota</taxon>
        <taxon>Viridiplantae</taxon>
        <taxon>Streptophyta</taxon>
        <taxon>Embryophyta</taxon>
        <taxon>Tracheophyta</taxon>
        <taxon>Spermatophyta</taxon>
        <taxon>Magnoliopsida</taxon>
        <taxon>eudicotyledons</taxon>
        <taxon>Gunneridae</taxon>
        <taxon>Pentapetalae</taxon>
        <taxon>asterids</taxon>
        <taxon>lamiids</taxon>
        <taxon>Solanales</taxon>
        <taxon>Convolvulaceae</taxon>
        <taxon>Cuscuteae</taxon>
        <taxon>Cuscuta</taxon>
        <taxon>Cuscuta subgen. Grammica</taxon>
        <taxon>Cuscuta sect. Cleistogrammica</taxon>
    </lineage>
</organism>
<feature type="region of interest" description="Disordered" evidence="1">
    <location>
        <begin position="139"/>
        <end position="168"/>
    </location>
</feature>
<feature type="compositionally biased region" description="Polar residues" evidence="1">
    <location>
        <begin position="139"/>
        <end position="165"/>
    </location>
</feature>